<dbReference type="AlphaFoldDB" id="A0A290Q334"/>
<dbReference type="RefSeq" id="WP_096054559.1">
    <property type="nucleotide sequence ID" value="NZ_CP023344.1"/>
</dbReference>
<protein>
    <submittedName>
        <fullName evidence="1">Uncharacterized protein</fullName>
    </submittedName>
</protein>
<keyword evidence="2" id="KW-1185">Reference proteome</keyword>
<sequence>MDNEEAKFILKAYRASGADAGDARFAEALEQAKRDPELGRWLEREQALDKAVATKMRAVMPPAGLREAILAGGKMSARAEQQRERSWWSQPRWMALAASVVLMLGVAGVSWPRFAAADEAKRFGAFAMNDLIEAANHDAHGPGMGQLAAIVSDAKRRLGGALPIEFDALKANGCRTVRYDGRDVLEVCFERGGKEFHLYVMKRPENAWMRVGAEAVQIVDAGRDGVMSAVWSDERHVYALAGAEGVGALRAVL</sequence>
<organism evidence="1 2">
    <name type="scientific">Nibricoccus aquaticus</name>
    <dbReference type="NCBI Taxonomy" id="2576891"/>
    <lineage>
        <taxon>Bacteria</taxon>
        <taxon>Pseudomonadati</taxon>
        <taxon>Verrucomicrobiota</taxon>
        <taxon>Opitutia</taxon>
        <taxon>Opitutales</taxon>
        <taxon>Opitutaceae</taxon>
        <taxon>Nibricoccus</taxon>
    </lineage>
</organism>
<proteinExistence type="predicted"/>
<evidence type="ECO:0000313" key="2">
    <source>
        <dbReference type="Proteomes" id="UP000217265"/>
    </source>
</evidence>
<reference evidence="1 2" key="1">
    <citation type="submission" date="2017-09" db="EMBL/GenBank/DDBJ databases">
        <title>Complete genome sequence of Verrucomicrobial strain HZ-65, isolated from freshwater.</title>
        <authorList>
            <person name="Choi A."/>
        </authorList>
    </citation>
    <scope>NUCLEOTIDE SEQUENCE [LARGE SCALE GENOMIC DNA]</scope>
    <source>
        <strain evidence="1 2">HZ-65</strain>
    </source>
</reference>
<dbReference type="EMBL" id="CP023344">
    <property type="protein sequence ID" value="ATC62924.1"/>
    <property type="molecule type" value="Genomic_DNA"/>
</dbReference>
<name>A0A290Q334_9BACT</name>
<accession>A0A290Q334</accession>
<dbReference type="KEGG" id="vbh:CMV30_02520"/>
<gene>
    <name evidence="1" type="ORF">CMV30_02520</name>
</gene>
<evidence type="ECO:0000313" key="1">
    <source>
        <dbReference type="EMBL" id="ATC62924.1"/>
    </source>
</evidence>
<dbReference type="Proteomes" id="UP000217265">
    <property type="component" value="Chromosome"/>
</dbReference>
<dbReference type="OrthoDB" id="192012at2"/>